<evidence type="ECO:0000313" key="4">
    <source>
        <dbReference type="Proteomes" id="UP001518976"/>
    </source>
</evidence>
<name>A0ABS3WYM8_9ACTN</name>
<dbReference type="RefSeq" id="WP_209266762.1">
    <property type="nucleotide sequence ID" value="NZ_JAFFZN010000020.1"/>
</dbReference>
<keyword evidence="2" id="KW-0812">Transmembrane</keyword>
<feature type="transmembrane region" description="Helical" evidence="2">
    <location>
        <begin position="70"/>
        <end position="90"/>
    </location>
</feature>
<reference evidence="3 4" key="1">
    <citation type="submission" date="2021-02" db="EMBL/GenBank/DDBJ databases">
        <title>Streptomyces spirodelae sp. nov., isolated from duckweed.</title>
        <authorList>
            <person name="Saimee Y."/>
            <person name="Duangmal K."/>
        </authorList>
    </citation>
    <scope>NUCLEOTIDE SEQUENCE [LARGE SCALE GENOMIC DNA]</scope>
    <source>
        <strain evidence="3 4">DW4-2</strain>
    </source>
</reference>
<feature type="region of interest" description="Disordered" evidence="1">
    <location>
        <begin position="1"/>
        <end position="29"/>
    </location>
</feature>
<proteinExistence type="predicted"/>
<keyword evidence="2" id="KW-1133">Transmembrane helix</keyword>
<accession>A0ABS3WYM8</accession>
<feature type="compositionally biased region" description="Basic and acidic residues" evidence="1">
    <location>
        <begin position="17"/>
        <end position="29"/>
    </location>
</feature>
<organism evidence="3 4">
    <name type="scientific">Streptomyces spirodelae</name>
    <dbReference type="NCBI Taxonomy" id="2812904"/>
    <lineage>
        <taxon>Bacteria</taxon>
        <taxon>Bacillati</taxon>
        <taxon>Actinomycetota</taxon>
        <taxon>Actinomycetes</taxon>
        <taxon>Kitasatosporales</taxon>
        <taxon>Streptomycetaceae</taxon>
        <taxon>Streptomyces</taxon>
    </lineage>
</organism>
<keyword evidence="4" id="KW-1185">Reference proteome</keyword>
<evidence type="ECO:0000256" key="1">
    <source>
        <dbReference type="SAM" id="MobiDB-lite"/>
    </source>
</evidence>
<dbReference type="Pfam" id="PF12277">
    <property type="entry name" value="DUF3618"/>
    <property type="match status" value="1"/>
</dbReference>
<gene>
    <name evidence="3" type="ORF">JW592_21170</name>
</gene>
<comment type="caution">
    <text evidence="3">The sequence shown here is derived from an EMBL/GenBank/DDBJ whole genome shotgun (WGS) entry which is preliminary data.</text>
</comment>
<evidence type="ECO:0000256" key="2">
    <source>
        <dbReference type="SAM" id="Phobius"/>
    </source>
</evidence>
<keyword evidence="2" id="KW-0472">Membrane</keyword>
<evidence type="ECO:0000313" key="3">
    <source>
        <dbReference type="EMBL" id="MBO8187956.1"/>
    </source>
</evidence>
<dbReference type="InterPro" id="IPR022062">
    <property type="entry name" value="DUF3618"/>
</dbReference>
<dbReference type="EMBL" id="JAFFZN010000020">
    <property type="protein sequence ID" value="MBO8187956.1"/>
    <property type="molecule type" value="Genomic_DNA"/>
</dbReference>
<dbReference type="Proteomes" id="UP001518976">
    <property type="component" value="Unassembled WGS sequence"/>
</dbReference>
<protein>
    <submittedName>
        <fullName evidence="3">DUF3618 domain-containing protein</fullName>
    </submittedName>
</protein>
<sequence>MTHSTHTNGHGPAPGPEELRAQVEETRRELGETVEALAARADLKAQGRQKAAELRNRAQHAVETTRGNPAAAAVPAAAGCALLVVILFLARHRRHG</sequence>